<dbReference type="Pfam" id="PF18477">
    <property type="entry name" value="PIN_9"/>
    <property type="match status" value="1"/>
</dbReference>
<dbReference type="Gene3D" id="3.40.50.1010">
    <property type="entry name" value="5'-nuclease"/>
    <property type="match status" value="1"/>
</dbReference>
<evidence type="ECO:0000259" key="1">
    <source>
        <dbReference type="Pfam" id="PF18477"/>
    </source>
</evidence>
<comment type="caution">
    <text evidence="2">The sequence shown here is derived from an EMBL/GenBank/DDBJ whole genome shotgun (WGS) entry which is preliminary data.</text>
</comment>
<organism evidence="2 3">
    <name type="scientific">Candidatus Methanolliviera hydrocarbonicum</name>
    <dbReference type="NCBI Taxonomy" id="2491085"/>
    <lineage>
        <taxon>Archaea</taxon>
        <taxon>Methanobacteriati</taxon>
        <taxon>Methanobacteriota</taxon>
        <taxon>Candidatus Methanoliparia</taxon>
        <taxon>Candidatus Methanoliparales</taxon>
        <taxon>Candidatus Methanollivieraceae</taxon>
        <taxon>Candidatus Methanolliviera</taxon>
    </lineage>
</organism>
<dbReference type="CDD" id="cd09879">
    <property type="entry name" value="PIN_VapC_AF0591-like"/>
    <property type="match status" value="1"/>
</dbReference>
<dbReference type="EMBL" id="RXIL01000052">
    <property type="protein sequence ID" value="RZN70675.1"/>
    <property type="molecule type" value="Genomic_DNA"/>
</dbReference>
<dbReference type="InterPro" id="IPR029060">
    <property type="entry name" value="PIN-like_dom_sf"/>
</dbReference>
<dbReference type="Proteomes" id="UP000320766">
    <property type="component" value="Unassembled WGS sequence"/>
</dbReference>
<feature type="domain" description="VapC9 PIN-like" evidence="1">
    <location>
        <begin position="3"/>
        <end position="115"/>
    </location>
</feature>
<evidence type="ECO:0000313" key="3">
    <source>
        <dbReference type="Proteomes" id="UP000320766"/>
    </source>
</evidence>
<reference evidence="2 3" key="1">
    <citation type="journal article" date="2019" name="Nat. Microbiol.">
        <title>Wide diversity of methane and short-chain alkane metabolisms in uncultured archaea.</title>
        <authorList>
            <person name="Borrel G."/>
            <person name="Adam P.S."/>
            <person name="McKay L.J."/>
            <person name="Chen L.X."/>
            <person name="Sierra-Garcia I.N."/>
            <person name="Sieber C.M."/>
            <person name="Letourneur Q."/>
            <person name="Ghozlane A."/>
            <person name="Andersen G.L."/>
            <person name="Li W.J."/>
            <person name="Hallam S.J."/>
            <person name="Muyzer G."/>
            <person name="de Oliveira V.M."/>
            <person name="Inskeep W.P."/>
            <person name="Banfield J.F."/>
            <person name="Gribaldo S."/>
        </authorList>
    </citation>
    <scope>NUCLEOTIDE SEQUENCE [LARGE SCALE GENOMIC DNA]</scope>
    <source>
        <strain evidence="2">NM1b</strain>
    </source>
</reference>
<sequence>MKIILDSNMLMVPGQFNVDIFEELGRLGYTEFIVPKTVLKELNMLKSRYKGKKKASVDVAISLAERCEILDEGEGFADDVISKLASKEVAVATNDKRLIKELRGRGVRVVRLRQKKLLCEE</sequence>
<dbReference type="AlphaFoldDB" id="A0A520KXK6"/>
<evidence type="ECO:0000313" key="2">
    <source>
        <dbReference type="EMBL" id="RZN70675.1"/>
    </source>
</evidence>
<gene>
    <name evidence="2" type="ORF">EF807_02880</name>
</gene>
<dbReference type="InterPro" id="IPR041120">
    <property type="entry name" value="PIN_9"/>
</dbReference>
<dbReference type="SUPFAM" id="SSF88723">
    <property type="entry name" value="PIN domain-like"/>
    <property type="match status" value="1"/>
</dbReference>
<name>A0A520KXK6_9EURY</name>
<protein>
    <submittedName>
        <fullName evidence="2">DNA-binding protein</fullName>
    </submittedName>
</protein>
<keyword evidence="2" id="KW-0238">DNA-binding</keyword>
<dbReference type="GO" id="GO:0003677">
    <property type="term" value="F:DNA binding"/>
    <property type="evidence" value="ECO:0007669"/>
    <property type="project" value="UniProtKB-KW"/>
</dbReference>
<proteinExistence type="predicted"/>
<accession>A0A520KXK6</accession>